<dbReference type="EMBL" id="JAAMPC010000005">
    <property type="protein sequence ID" value="KAG2311933.1"/>
    <property type="molecule type" value="Genomic_DNA"/>
</dbReference>
<sequence length="376" mass="41878">MWRGTSSPYRPLFLFRLPESGFFCGCCDFKFHSSLVVLAVLLPLRGTGIASAINRFLNTFLGFVVPDYGCSFSEVVVLFEGHARRSQLQGRSHLLAVRIRGRSVCCSGPLDSDGLDFRYLSTAEELYPAVGDSPRLCDALTGIWVVSAGGVLPILAFWGRWPVSGRPDGQCVVMIGIMKSSHGILLVIFSLAAFGISHLVEAQNQEETKTDIQFLSDENFIQSGKMGRIPADLESENLKPYSNLRYFPDGIRNCYDIRVEIGKKYLVRAMVFYGNFDGLNVSPEFDMYIGPNKWTNIDLQKEPSGSCKEIIHIPRSNSLQICLVKTGATTPMISTLELRPLANDTYLAISSSLKLNFRMYLSNSAALLRYVFLFNL</sequence>
<gene>
    <name evidence="8" type="ORF">Bca52824_023490</name>
</gene>
<dbReference type="OrthoDB" id="2017114at2759"/>
<reference evidence="8 9" key="1">
    <citation type="submission" date="2020-02" db="EMBL/GenBank/DDBJ databases">
        <authorList>
            <person name="Ma Q."/>
            <person name="Huang Y."/>
            <person name="Song X."/>
            <person name="Pei D."/>
        </authorList>
    </citation>
    <scope>NUCLEOTIDE SEQUENCE [LARGE SCALE GENOMIC DNA]</scope>
    <source>
        <strain evidence="8">Sxm20200214</strain>
        <tissue evidence="8">Leaf</tissue>
    </source>
</reference>
<evidence type="ECO:0000259" key="7">
    <source>
        <dbReference type="Pfam" id="PF12819"/>
    </source>
</evidence>
<keyword evidence="9" id="KW-1185">Reference proteome</keyword>
<dbReference type="PANTHER" id="PTHR45631:SF133">
    <property type="entry name" value="PROTEIN KINASE DOMAIN-CONTAINING PROTEIN"/>
    <property type="match status" value="1"/>
</dbReference>
<feature type="transmembrane region" description="Helical" evidence="6">
    <location>
        <begin position="142"/>
        <end position="161"/>
    </location>
</feature>
<evidence type="ECO:0000256" key="6">
    <source>
        <dbReference type="SAM" id="Phobius"/>
    </source>
</evidence>
<dbReference type="Proteomes" id="UP000886595">
    <property type="component" value="Unassembled WGS sequence"/>
</dbReference>
<protein>
    <recommendedName>
        <fullName evidence="7">Malectin-like domain-containing protein</fullName>
    </recommendedName>
</protein>
<feature type="transmembrane region" description="Helical" evidence="6">
    <location>
        <begin position="20"/>
        <end position="44"/>
    </location>
</feature>
<dbReference type="Pfam" id="PF12819">
    <property type="entry name" value="Malectin_like"/>
    <property type="match status" value="1"/>
</dbReference>
<evidence type="ECO:0000256" key="5">
    <source>
        <dbReference type="ARBA" id="ARBA00023136"/>
    </source>
</evidence>
<dbReference type="PANTHER" id="PTHR45631">
    <property type="entry name" value="OS07G0107800 PROTEIN-RELATED"/>
    <property type="match status" value="1"/>
</dbReference>
<accession>A0A8X8AUN1</accession>
<name>A0A8X8AUN1_BRACI</name>
<organism evidence="8 9">
    <name type="scientific">Brassica carinata</name>
    <name type="common">Ethiopian mustard</name>
    <name type="synonym">Abyssinian cabbage</name>
    <dbReference type="NCBI Taxonomy" id="52824"/>
    <lineage>
        <taxon>Eukaryota</taxon>
        <taxon>Viridiplantae</taxon>
        <taxon>Streptophyta</taxon>
        <taxon>Embryophyta</taxon>
        <taxon>Tracheophyta</taxon>
        <taxon>Spermatophyta</taxon>
        <taxon>Magnoliopsida</taxon>
        <taxon>eudicotyledons</taxon>
        <taxon>Gunneridae</taxon>
        <taxon>Pentapetalae</taxon>
        <taxon>rosids</taxon>
        <taxon>malvids</taxon>
        <taxon>Brassicales</taxon>
        <taxon>Brassicaceae</taxon>
        <taxon>Brassiceae</taxon>
        <taxon>Brassica</taxon>
    </lineage>
</organism>
<comment type="subcellular location">
    <subcellularLocation>
        <location evidence="1">Membrane</location>
        <topology evidence="1">Single-pass membrane protein</topology>
    </subcellularLocation>
</comment>
<evidence type="ECO:0000256" key="2">
    <source>
        <dbReference type="ARBA" id="ARBA00022692"/>
    </source>
</evidence>
<keyword evidence="2 6" id="KW-0812">Transmembrane</keyword>
<evidence type="ECO:0000313" key="8">
    <source>
        <dbReference type="EMBL" id="KAG2311933.1"/>
    </source>
</evidence>
<comment type="caution">
    <text evidence="8">The sequence shown here is derived from an EMBL/GenBank/DDBJ whole genome shotgun (WGS) entry which is preliminary data.</text>
</comment>
<dbReference type="InterPro" id="IPR024788">
    <property type="entry name" value="Malectin-like_Carb-bd_dom"/>
</dbReference>
<dbReference type="GO" id="GO:0016020">
    <property type="term" value="C:membrane"/>
    <property type="evidence" value="ECO:0007669"/>
    <property type="project" value="UniProtKB-SubCell"/>
</dbReference>
<dbReference type="AlphaFoldDB" id="A0A8X8AUN1"/>
<evidence type="ECO:0000313" key="9">
    <source>
        <dbReference type="Proteomes" id="UP000886595"/>
    </source>
</evidence>
<feature type="transmembrane region" description="Helical" evidence="6">
    <location>
        <begin position="182"/>
        <end position="200"/>
    </location>
</feature>
<feature type="domain" description="Malectin-like" evidence="7">
    <location>
        <begin position="203"/>
        <end position="370"/>
    </location>
</feature>
<keyword evidence="4 6" id="KW-1133">Transmembrane helix</keyword>
<evidence type="ECO:0000256" key="3">
    <source>
        <dbReference type="ARBA" id="ARBA00022729"/>
    </source>
</evidence>
<proteinExistence type="predicted"/>
<keyword evidence="5 6" id="KW-0472">Membrane</keyword>
<evidence type="ECO:0000256" key="1">
    <source>
        <dbReference type="ARBA" id="ARBA00004167"/>
    </source>
</evidence>
<evidence type="ECO:0000256" key="4">
    <source>
        <dbReference type="ARBA" id="ARBA00022989"/>
    </source>
</evidence>
<keyword evidence="3" id="KW-0732">Signal</keyword>